<feature type="transmembrane region" description="Helical" evidence="1">
    <location>
        <begin position="215"/>
        <end position="234"/>
    </location>
</feature>
<evidence type="ECO:0000313" key="3">
    <source>
        <dbReference type="Proteomes" id="UP001595823"/>
    </source>
</evidence>
<feature type="transmembrane region" description="Helical" evidence="1">
    <location>
        <begin position="282"/>
        <end position="304"/>
    </location>
</feature>
<keyword evidence="1" id="KW-1133">Transmembrane helix</keyword>
<evidence type="ECO:0000313" key="2">
    <source>
        <dbReference type="EMBL" id="MFC4336375.1"/>
    </source>
</evidence>
<comment type="caution">
    <text evidence="2">The sequence shown here is derived from an EMBL/GenBank/DDBJ whole genome shotgun (WGS) entry which is preliminary data.</text>
</comment>
<feature type="transmembrane region" description="Helical" evidence="1">
    <location>
        <begin position="130"/>
        <end position="154"/>
    </location>
</feature>
<feature type="transmembrane region" description="Helical" evidence="1">
    <location>
        <begin position="21"/>
        <end position="44"/>
    </location>
</feature>
<organism evidence="2 3">
    <name type="scientific">Salininema proteolyticum</name>
    <dbReference type="NCBI Taxonomy" id="1607685"/>
    <lineage>
        <taxon>Bacteria</taxon>
        <taxon>Bacillati</taxon>
        <taxon>Actinomycetota</taxon>
        <taxon>Actinomycetes</taxon>
        <taxon>Glycomycetales</taxon>
        <taxon>Glycomycetaceae</taxon>
        <taxon>Salininema</taxon>
    </lineage>
</organism>
<keyword evidence="3" id="KW-1185">Reference proteome</keyword>
<protein>
    <submittedName>
        <fullName evidence="2">Uncharacterized protein</fullName>
    </submittedName>
</protein>
<proteinExistence type="predicted"/>
<gene>
    <name evidence="2" type="ORF">ACFPET_14325</name>
</gene>
<feature type="transmembrane region" description="Helical" evidence="1">
    <location>
        <begin position="85"/>
        <end position="110"/>
    </location>
</feature>
<name>A0ABV8TZW9_9ACTN</name>
<evidence type="ECO:0000256" key="1">
    <source>
        <dbReference type="SAM" id="Phobius"/>
    </source>
</evidence>
<keyword evidence="1" id="KW-0472">Membrane</keyword>
<dbReference type="RefSeq" id="WP_380622251.1">
    <property type="nucleotide sequence ID" value="NZ_JBHSDK010000019.1"/>
</dbReference>
<accession>A0ABV8TZW9</accession>
<keyword evidence="1" id="KW-0812">Transmembrane</keyword>
<feature type="transmembrane region" description="Helical" evidence="1">
    <location>
        <begin position="241"/>
        <end position="262"/>
    </location>
</feature>
<reference evidence="3" key="1">
    <citation type="journal article" date="2019" name="Int. J. Syst. Evol. Microbiol.">
        <title>The Global Catalogue of Microorganisms (GCM) 10K type strain sequencing project: providing services to taxonomists for standard genome sequencing and annotation.</title>
        <authorList>
            <consortium name="The Broad Institute Genomics Platform"/>
            <consortium name="The Broad Institute Genome Sequencing Center for Infectious Disease"/>
            <person name="Wu L."/>
            <person name="Ma J."/>
        </authorList>
    </citation>
    <scope>NUCLEOTIDE SEQUENCE [LARGE SCALE GENOMIC DNA]</scope>
    <source>
        <strain evidence="3">IBRC-M 10908</strain>
    </source>
</reference>
<dbReference type="Proteomes" id="UP001595823">
    <property type="component" value="Unassembled WGS sequence"/>
</dbReference>
<sequence>MTTEQTAPERRPTLVRKAAGYFAAATLSLYLALKIYWVVAGLLGSGIPGATTAADWILLNAVTVGMAALGVGIALALAQDWGRRLPGWAVVFVSWTAAGFLVSILPAHAVRALLPDKGDPGDIVAAIPEWEMVLVAIAFIGMGIGIAIAGPLYLRERWPHAFTGRVRDHGPLRTPAAAGIPLALATAATVLYWTLGGGLWRDDLYNGADPGTATLFATEAAWAVTAAVCALILLRGRARTPVWLPMALLWIGSGSLFTWNSWRLFIGTAFAPDSDGLSRHLPAILAETCGAVAGALLFATALAVHRARSRLL</sequence>
<dbReference type="EMBL" id="JBHSDK010000019">
    <property type="protein sequence ID" value="MFC4336375.1"/>
    <property type="molecule type" value="Genomic_DNA"/>
</dbReference>
<feature type="transmembrane region" description="Helical" evidence="1">
    <location>
        <begin position="175"/>
        <end position="195"/>
    </location>
</feature>
<feature type="transmembrane region" description="Helical" evidence="1">
    <location>
        <begin position="56"/>
        <end position="78"/>
    </location>
</feature>